<sequence length="131" mass="15016">MSFLSIIGKRFRDAGLHDVLVEAGIVAGSSINGVLEGKHYNRSMNAHKLMFEALYCLKLKAFYESQTEETQQKLNLFFTYLADQYPSQLSTDLSSSEEFQDVVTMLNEFDKQQCMTHILFGILISKWLRCC</sequence>
<protein>
    <submittedName>
        <fullName evidence="1">Uncharacterized protein</fullName>
    </submittedName>
</protein>
<accession>A0AAN8JDX9</accession>
<dbReference type="Proteomes" id="UP001347796">
    <property type="component" value="Unassembled WGS sequence"/>
</dbReference>
<name>A0AAN8JDX9_PATCE</name>
<reference evidence="1 2" key="1">
    <citation type="submission" date="2024-01" db="EMBL/GenBank/DDBJ databases">
        <title>The genome of the rayed Mediterranean limpet Patella caerulea (Linnaeus, 1758).</title>
        <authorList>
            <person name="Anh-Thu Weber A."/>
            <person name="Halstead-Nussloch G."/>
        </authorList>
    </citation>
    <scope>NUCLEOTIDE SEQUENCE [LARGE SCALE GENOMIC DNA]</scope>
    <source>
        <strain evidence="1">AATW-2023a</strain>
        <tissue evidence="1">Whole specimen</tissue>
    </source>
</reference>
<evidence type="ECO:0000313" key="1">
    <source>
        <dbReference type="EMBL" id="KAK6175747.1"/>
    </source>
</evidence>
<comment type="caution">
    <text evidence="1">The sequence shown here is derived from an EMBL/GenBank/DDBJ whole genome shotgun (WGS) entry which is preliminary data.</text>
</comment>
<dbReference type="AlphaFoldDB" id="A0AAN8JDX9"/>
<organism evidence="1 2">
    <name type="scientific">Patella caerulea</name>
    <name type="common">Rayed Mediterranean limpet</name>
    <dbReference type="NCBI Taxonomy" id="87958"/>
    <lineage>
        <taxon>Eukaryota</taxon>
        <taxon>Metazoa</taxon>
        <taxon>Spiralia</taxon>
        <taxon>Lophotrochozoa</taxon>
        <taxon>Mollusca</taxon>
        <taxon>Gastropoda</taxon>
        <taxon>Patellogastropoda</taxon>
        <taxon>Patelloidea</taxon>
        <taxon>Patellidae</taxon>
        <taxon>Patella</taxon>
    </lineage>
</organism>
<dbReference type="PANTHER" id="PTHR47018:SF3">
    <property type="entry name" value="MYCBP-ASSOCIATED PROTEIN"/>
    <property type="match status" value="1"/>
</dbReference>
<evidence type="ECO:0000313" key="2">
    <source>
        <dbReference type="Proteomes" id="UP001347796"/>
    </source>
</evidence>
<keyword evidence="2" id="KW-1185">Reference proteome</keyword>
<dbReference type="EMBL" id="JAZGQO010000010">
    <property type="protein sequence ID" value="KAK6175747.1"/>
    <property type="molecule type" value="Genomic_DNA"/>
</dbReference>
<proteinExistence type="predicted"/>
<dbReference type="PANTHER" id="PTHR47018">
    <property type="entry name" value="CXC DOMAIN-CONTAINING PROTEIN-RELATED"/>
    <property type="match status" value="1"/>
</dbReference>
<gene>
    <name evidence="1" type="ORF">SNE40_014140</name>
</gene>